<dbReference type="EMBL" id="CP011801">
    <property type="protein sequence ID" value="ALA58095.1"/>
    <property type="molecule type" value="Genomic_DNA"/>
</dbReference>
<protein>
    <recommendedName>
        <fullName evidence="4">DUF4383 domain-containing protein</fullName>
    </recommendedName>
</protein>
<proteinExistence type="predicted"/>
<dbReference type="STRING" id="42253.NITMOv2_1673"/>
<dbReference type="Proteomes" id="UP000069205">
    <property type="component" value="Chromosome"/>
</dbReference>
<dbReference type="KEGG" id="nmv:NITMOv2_1673"/>
<sequence length="103" mass="10856">MLTSKNICIAFGSVFVLVGFLGFIPNPIVSAEGLFETNVMHNLVHVLTGSAFLFGGLAMEGREGFALNVITGVVIEEAASHPGKRARIPSPIVSGIRGSMRDV</sequence>
<keyword evidence="1" id="KW-0812">Transmembrane</keyword>
<dbReference type="RefSeq" id="WP_053379300.1">
    <property type="nucleotide sequence ID" value="NZ_CP011801.1"/>
</dbReference>
<keyword evidence="1" id="KW-0472">Membrane</keyword>
<dbReference type="OrthoDB" id="572373at2"/>
<accession>A0A0K2GAX2</accession>
<organism evidence="2 3">
    <name type="scientific">Nitrospira moscoviensis</name>
    <dbReference type="NCBI Taxonomy" id="42253"/>
    <lineage>
        <taxon>Bacteria</taxon>
        <taxon>Pseudomonadati</taxon>
        <taxon>Nitrospirota</taxon>
        <taxon>Nitrospiria</taxon>
        <taxon>Nitrospirales</taxon>
        <taxon>Nitrospiraceae</taxon>
        <taxon>Nitrospira</taxon>
    </lineage>
</organism>
<feature type="transmembrane region" description="Helical" evidence="1">
    <location>
        <begin position="40"/>
        <end position="59"/>
    </location>
</feature>
<evidence type="ECO:0008006" key="4">
    <source>
        <dbReference type="Google" id="ProtNLM"/>
    </source>
</evidence>
<gene>
    <name evidence="2" type="ORF">NITMOv2_1673</name>
</gene>
<name>A0A0K2GAX2_NITMO</name>
<evidence type="ECO:0000256" key="1">
    <source>
        <dbReference type="SAM" id="Phobius"/>
    </source>
</evidence>
<dbReference type="PATRIC" id="fig|42253.5.peg.1643"/>
<evidence type="ECO:0000313" key="3">
    <source>
        <dbReference type="Proteomes" id="UP000069205"/>
    </source>
</evidence>
<feature type="transmembrane region" description="Helical" evidence="1">
    <location>
        <begin position="7"/>
        <end position="28"/>
    </location>
</feature>
<dbReference type="AlphaFoldDB" id="A0A0K2GAX2"/>
<keyword evidence="3" id="KW-1185">Reference proteome</keyword>
<reference evidence="2 3" key="1">
    <citation type="journal article" date="2015" name="Proc. Natl. Acad. Sci. U.S.A.">
        <title>Expanded metabolic versatility of ubiquitous nitrite-oxidizing bacteria from the genus Nitrospira.</title>
        <authorList>
            <person name="Koch H."/>
            <person name="Lucker S."/>
            <person name="Albertsen M."/>
            <person name="Kitzinger K."/>
            <person name="Herbold C."/>
            <person name="Spieck E."/>
            <person name="Nielsen P.H."/>
            <person name="Wagner M."/>
            <person name="Daims H."/>
        </authorList>
    </citation>
    <scope>NUCLEOTIDE SEQUENCE [LARGE SCALE GENOMIC DNA]</scope>
    <source>
        <strain evidence="2 3">NSP M-1</strain>
    </source>
</reference>
<keyword evidence="1" id="KW-1133">Transmembrane helix</keyword>
<evidence type="ECO:0000313" key="2">
    <source>
        <dbReference type="EMBL" id="ALA58095.1"/>
    </source>
</evidence>